<dbReference type="RefSeq" id="WP_035506186.1">
    <property type="nucleotide sequence ID" value="NZ_CCDH010000001.1"/>
</dbReference>
<dbReference type="PANTHER" id="PTHR36852:SF1">
    <property type="entry name" value="PROTEIN GVPL 2"/>
    <property type="match status" value="1"/>
</dbReference>
<organism evidence="4 5">
    <name type="scientific">Halobacillus karajensis</name>
    <dbReference type="NCBI Taxonomy" id="195088"/>
    <lineage>
        <taxon>Bacteria</taxon>
        <taxon>Bacillati</taxon>
        <taxon>Bacillota</taxon>
        <taxon>Bacilli</taxon>
        <taxon>Bacillales</taxon>
        <taxon>Bacillaceae</taxon>
        <taxon>Halobacillus</taxon>
    </lineage>
</organism>
<dbReference type="Proteomes" id="UP000028868">
    <property type="component" value="Unassembled WGS sequence"/>
</dbReference>
<dbReference type="EMBL" id="CCDI010000001">
    <property type="protein sequence ID" value="CDQ22757.1"/>
    <property type="molecule type" value="Genomic_DNA"/>
</dbReference>
<comment type="caution">
    <text evidence="4">The sequence shown here is derived from an EMBL/GenBank/DDBJ whole genome shotgun (WGS) entry which is preliminary data.</text>
</comment>
<gene>
    <name evidence="4" type="ORF">BN983_00972</name>
</gene>
<comment type="similarity">
    <text evidence="3">Belongs to the gas vesicle GvpF/GvpL family.</text>
</comment>
<reference evidence="4 5" key="2">
    <citation type="submission" date="2014-05" db="EMBL/GenBank/DDBJ databases">
        <title>Draft genome sequence of Halobacillus karajensis HK-03.</title>
        <authorList>
            <person name="Khelaifia S."/>
            <person name="Croce O."/>
            <person name="Lagier J.C."/>
            <person name="Raoult D."/>
        </authorList>
    </citation>
    <scope>NUCLEOTIDE SEQUENCE [LARGE SCALE GENOMIC DNA]</scope>
    <source>
        <strain evidence="4 5">HD-03</strain>
    </source>
</reference>
<proteinExistence type="inferred from homology"/>
<accession>A0A024P3D4</accession>
<dbReference type="GO" id="GO:0031412">
    <property type="term" value="P:gas vesicle organization"/>
    <property type="evidence" value="ECO:0007669"/>
    <property type="project" value="InterPro"/>
</dbReference>
<evidence type="ECO:0000256" key="1">
    <source>
        <dbReference type="ARBA" id="ARBA00022987"/>
    </source>
</evidence>
<protein>
    <submittedName>
        <fullName evidence="4">Gas vesicle synthesis protein GvpL/GvpF</fullName>
    </submittedName>
</protein>
<dbReference type="AlphaFoldDB" id="A0A024P3D4"/>
<keyword evidence="5" id="KW-1185">Reference proteome</keyword>
<evidence type="ECO:0000313" key="4">
    <source>
        <dbReference type="EMBL" id="CDQ22757.1"/>
    </source>
</evidence>
<sequence>MVEENGIYVFCCIQTKEEKNYGMINFEGEEREIFTIHYRDAAMVAVEAPIKIYHPKKKPLMTHQQVISRVMEQESSVIPISFGNVFNTKEDTQALTENLYPQLKKLFVEVKNKIEIGLKVIGKREWLEEQIQQNTKIVKKKDTVAQKSKAAGYFDRIQLGEMARDFFTKIQRDIEETIHDPLSKLSEASKLNDPLGEKMLLNEAYLIDREYEESFDDKVNELHERWKDYVDFKYTGPWPAYNFINIKLKVEAS</sequence>
<dbReference type="PANTHER" id="PTHR36852">
    <property type="entry name" value="PROTEIN GVPL 2"/>
    <property type="match status" value="1"/>
</dbReference>
<dbReference type="InterPro" id="IPR009430">
    <property type="entry name" value="GvpL/GvpF"/>
</dbReference>
<comment type="subcellular location">
    <subcellularLocation>
        <location evidence="2">Gas vesicle</location>
    </subcellularLocation>
</comment>
<name>A0A024P3D4_9BACI</name>
<reference evidence="5" key="1">
    <citation type="submission" date="2014-03" db="EMBL/GenBank/DDBJ databases">
        <authorList>
            <person name="Urmite Genomes U."/>
        </authorList>
    </citation>
    <scope>NUCLEOTIDE SEQUENCE [LARGE SCALE GENOMIC DNA]</scope>
    <source>
        <strain evidence="5">HD-03</strain>
    </source>
</reference>
<dbReference type="Pfam" id="PF06386">
    <property type="entry name" value="GvpL_GvpF"/>
    <property type="match status" value="1"/>
</dbReference>
<evidence type="ECO:0000313" key="5">
    <source>
        <dbReference type="Proteomes" id="UP000028868"/>
    </source>
</evidence>
<dbReference type="GO" id="GO:0031411">
    <property type="term" value="C:gas vesicle"/>
    <property type="evidence" value="ECO:0007669"/>
    <property type="project" value="UniProtKB-SubCell"/>
</dbReference>
<evidence type="ECO:0000256" key="2">
    <source>
        <dbReference type="ARBA" id="ARBA00035108"/>
    </source>
</evidence>
<evidence type="ECO:0000256" key="3">
    <source>
        <dbReference type="ARBA" id="ARBA00035643"/>
    </source>
</evidence>
<keyword evidence="1" id="KW-0304">Gas vesicle</keyword>